<dbReference type="InterPro" id="IPR013783">
    <property type="entry name" value="Ig-like_fold"/>
</dbReference>
<dbReference type="PANTHER" id="PTHR11640:SF31">
    <property type="entry name" value="IRREGULAR CHIASM C-ROUGHEST PROTEIN-RELATED"/>
    <property type="match status" value="1"/>
</dbReference>
<sequence length="683" mass="76150">MKMIERDVHITSNGTCITAVTPDVVSDETPVDSLVIINHNTQLNCSFVDGSAPVKVYWRKGGLVITEDYDLLPGVSGYEVVGEENEFNLRIYDADKEDEDSFSCEDAYNIINAASANLFVIDSQQNCTVYPSSTITTGNNVTLSCIMDLDDTAPGDLVWYRNKAEVMRKTVDPVLKVIVTGNADTSGIVIEGDSFAVICYVLETNPDVDSFLWLSPNKHIISNEESILFESLSRDNSGNYTCQARNTFWDDSEGVGVSTIYIDVQYSPNVKIANQTDVTVIEGDMYIAECLVDSNPVAEIIWIHPDGSTSLGSTLELENISRTDNGTYTCFAETVFWDRSTESDNDYMHINVQYSPNVKIANQTDVTVLEGDMYIAECLVDSNPVAEIIWIHPDGSTSLGSTLELENISRTDSGTTPVLLKLYFGMNLPHQKMILRILMYSVHPATISLFGSSNVYEGSDVVLLCATTDANPRPYEMYINHTDDNGNDNVVAKVEYDLHLLYIITSISEEHSGTYTCYATTRFYDGTIGKSTSCEVVLNVLPYGLTDEYYNSLLRELELLKSITSHKHVVTLIGCCTHDGPIFIVLEYLVFGNLQTYLRERKTNIENTYANLGERVSSLYQHNCVGFSHQISLAMEFIEEKGCVHRDLAARNVLMNDKLVCKLSGFGLATDVLDQREYERRTQ</sequence>
<dbReference type="Pfam" id="PF13895">
    <property type="entry name" value="Ig_2"/>
    <property type="match status" value="1"/>
</dbReference>
<feature type="domain" description="Ig-like" evidence="10">
    <location>
        <begin position="22"/>
        <end position="104"/>
    </location>
</feature>
<dbReference type="InterPro" id="IPR036179">
    <property type="entry name" value="Ig-like_dom_sf"/>
</dbReference>
<evidence type="ECO:0000313" key="11">
    <source>
        <dbReference type="Proteomes" id="UP000694865"/>
    </source>
</evidence>
<reference evidence="12" key="1">
    <citation type="submission" date="2025-08" db="UniProtKB">
        <authorList>
            <consortium name="RefSeq"/>
        </authorList>
    </citation>
    <scope>IDENTIFICATION</scope>
    <source>
        <tissue evidence="12">Testes</tissue>
    </source>
</reference>
<dbReference type="Pfam" id="PF13927">
    <property type="entry name" value="Ig_3"/>
    <property type="match status" value="1"/>
</dbReference>
<accession>A0ABM0MB40</accession>
<dbReference type="PROSITE" id="PS50835">
    <property type="entry name" value="IG_LIKE"/>
    <property type="match status" value="5"/>
</dbReference>
<keyword evidence="8" id="KW-0393">Immunoglobulin domain</keyword>
<keyword evidence="11" id="KW-1185">Reference proteome</keyword>
<feature type="domain" description="Ig-like" evidence="10">
    <location>
        <begin position="444"/>
        <end position="537"/>
    </location>
</feature>
<evidence type="ECO:0000259" key="10">
    <source>
        <dbReference type="PROSITE" id="PS50835"/>
    </source>
</evidence>
<evidence type="ECO:0000256" key="8">
    <source>
        <dbReference type="ARBA" id="ARBA00023319"/>
    </source>
</evidence>
<evidence type="ECO:0000313" key="12">
    <source>
        <dbReference type="RefSeq" id="XP_006817231.1"/>
    </source>
</evidence>
<evidence type="ECO:0000256" key="7">
    <source>
        <dbReference type="ARBA" id="ARBA00023180"/>
    </source>
</evidence>
<keyword evidence="5" id="KW-1015">Disulfide bond</keyword>
<protein>
    <submittedName>
        <fullName evidence="12">Hemicentin-2-like</fullName>
    </submittedName>
</protein>
<dbReference type="RefSeq" id="XP_006817231.1">
    <property type="nucleotide sequence ID" value="XM_006817168.1"/>
</dbReference>
<proteinExistence type="predicted"/>
<dbReference type="InterPro" id="IPR020635">
    <property type="entry name" value="Tyr_kinase_cat_dom"/>
</dbReference>
<dbReference type="InterPro" id="IPR001245">
    <property type="entry name" value="Ser-Thr/Tyr_kinase_cat_dom"/>
</dbReference>
<dbReference type="SMART" id="SM00408">
    <property type="entry name" value="IGc2"/>
    <property type="match status" value="4"/>
</dbReference>
<feature type="domain" description="Ig-like" evidence="10">
    <location>
        <begin position="268"/>
        <end position="351"/>
    </location>
</feature>
<evidence type="ECO:0000259" key="9">
    <source>
        <dbReference type="PROSITE" id="PS50011"/>
    </source>
</evidence>
<evidence type="ECO:0000256" key="5">
    <source>
        <dbReference type="ARBA" id="ARBA00023157"/>
    </source>
</evidence>
<evidence type="ECO:0000256" key="3">
    <source>
        <dbReference type="ARBA" id="ARBA00022989"/>
    </source>
</evidence>
<dbReference type="PROSITE" id="PS00109">
    <property type="entry name" value="PROTEIN_KINASE_TYR"/>
    <property type="match status" value="1"/>
</dbReference>
<dbReference type="InterPro" id="IPR008266">
    <property type="entry name" value="Tyr_kinase_AS"/>
</dbReference>
<dbReference type="Proteomes" id="UP000694865">
    <property type="component" value="Unplaced"/>
</dbReference>
<organism evidence="11 12">
    <name type="scientific">Saccoglossus kowalevskii</name>
    <name type="common">Acorn worm</name>
    <dbReference type="NCBI Taxonomy" id="10224"/>
    <lineage>
        <taxon>Eukaryota</taxon>
        <taxon>Metazoa</taxon>
        <taxon>Hemichordata</taxon>
        <taxon>Enteropneusta</taxon>
        <taxon>Harrimaniidae</taxon>
        <taxon>Saccoglossus</taxon>
    </lineage>
</organism>
<evidence type="ECO:0000256" key="4">
    <source>
        <dbReference type="ARBA" id="ARBA00023136"/>
    </source>
</evidence>
<evidence type="ECO:0000256" key="2">
    <source>
        <dbReference type="ARBA" id="ARBA00022692"/>
    </source>
</evidence>
<dbReference type="Pfam" id="PF07714">
    <property type="entry name" value="PK_Tyr_Ser-Thr"/>
    <property type="match status" value="1"/>
</dbReference>
<dbReference type="GeneID" id="102804705"/>
<dbReference type="InterPro" id="IPR003599">
    <property type="entry name" value="Ig_sub"/>
</dbReference>
<evidence type="ECO:0000256" key="6">
    <source>
        <dbReference type="ARBA" id="ARBA00023170"/>
    </source>
</evidence>
<keyword evidence="6" id="KW-0675">Receptor</keyword>
<feature type="domain" description="Ig-like" evidence="10">
    <location>
        <begin position="173"/>
        <end position="258"/>
    </location>
</feature>
<keyword evidence="2" id="KW-0812">Transmembrane</keyword>
<dbReference type="SUPFAM" id="SSF56112">
    <property type="entry name" value="Protein kinase-like (PK-like)"/>
    <property type="match status" value="1"/>
</dbReference>
<name>A0ABM0MB40_SACKO</name>
<feature type="domain" description="Ig-like" evidence="10">
    <location>
        <begin position="356"/>
        <end position="415"/>
    </location>
</feature>
<dbReference type="SMART" id="SM00409">
    <property type="entry name" value="IG"/>
    <property type="match status" value="4"/>
</dbReference>
<feature type="non-terminal residue" evidence="12">
    <location>
        <position position="683"/>
    </location>
</feature>
<dbReference type="InterPro" id="IPR011009">
    <property type="entry name" value="Kinase-like_dom_sf"/>
</dbReference>
<dbReference type="InterPro" id="IPR007110">
    <property type="entry name" value="Ig-like_dom"/>
</dbReference>
<dbReference type="InterPro" id="IPR003598">
    <property type="entry name" value="Ig_sub2"/>
</dbReference>
<evidence type="ECO:0000256" key="1">
    <source>
        <dbReference type="ARBA" id="ARBA00004479"/>
    </source>
</evidence>
<dbReference type="Gene3D" id="3.30.200.20">
    <property type="entry name" value="Phosphorylase Kinase, domain 1"/>
    <property type="match status" value="1"/>
</dbReference>
<dbReference type="SUPFAM" id="SSF48726">
    <property type="entry name" value="Immunoglobulin"/>
    <property type="match status" value="5"/>
</dbReference>
<dbReference type="InterPro" id="IPR051275">
    <property type="entry name" value="Cell_adhesion_signaling"/>
</dbReference>
<dbReference type="PANTHER" id="PTHR11640">
    <property type="entry name" value="NEPHRIN"/>
    <property type="match status" value="1"/>
</dbReference>
<comment type="subcellular location">
    <subcellularLocation>
        <location evidence="1">Membrane</location>
        <topology evidence="1">Single-pass type I membrane protein</topology>
    </subcellularLocation>
</comment>
<keyword evidence="7" id="KW-0325">Glycoprotein</keyword>
<dbReference type="SMART" id="SM00219">
    <property type="entry name" value="TyrKc"/>
    <property type="match status" value="1"/>
</dbReference>
<gene>
    <name evidence="12" type="primary">LOC102804705</name>
</gene>
<dbReference type="Gene3D" id="1.10.510.10">
    <property type="entry name" value="Transferase(Phosphotransferase) domain 1"/>
    <property type="match status" value="1"/>
</dbReference>
<feature type="domain" description="Protein kinase" evidence="9">
    <location>
        <begin position="504"/>
        <end position="683"/>
    </location>
</feature>
<dbReference type="InterPro" id="IPR000719">
    <property type="entry name" value="Prot_kinase_dom"/>
</dbReference>
<keyword evidence="4" id="KW-0472">Membrane</keyword>
<dbReference type="Gene3D" id="2.60.40.10">
    <property type="entry name" value="Immunoglobulins"/>
    <property type="match status" value="5"/>
</dbReference>
<dbReference type="PROSITE" id="PS50011">
    <property type="entry name" value="PROTEIN_KINASE_DOM"/>
    <property type="match status" value="1"/>
</dbReference>
<keyword evidence="3" id="KW-1133">Transmembrane helix</keyword>